<dbReference type="Proteomes" id="UP000501058">
    <property type="component" value="Chromosome"/>
</dbReference>
<feature type="compositionally biased region" description="Low complexity" evidence="1">
    <location>
        <begin position="54"/>
        <end position="75"/>
    </location>
</feature>
<evidence type="ECO:0000313" key="2">
    <source>
        <dbReference type="EMBL" id="QIK73382.1"/>
    </source>
</evidence>
<accession>A0A6G7Y987</accession>
<sequence length="75" mass="8019">MGIFDDIKNAADTNEEKVEAVIDQAGDFIDQKTDGKYADKVDQAQDFLKDQIGQPNDAAPAPAEQPAAPVEGEQA</sequence>
<proteinExistence type="predicted"/>
<gene>
    <name evidence="2" type="ORF">G7070_15330</name>
</gene>
<evidence type="ECO:0000256" key="1">
    <source>
        <dbReference type="SAM" id="MobiDB-lite"/>
    </source>
</evidence>
<name>A0A6G7Y987_9ACTN</name>
<keyword evidence="3" id="KW-1185">Reference proteome</keyword>
<feature type="region of interest" description="Disordered" evidence="1">
    <location>
        <begin position="51"/>
        <end position="75"/>
    </location>
</feature>
<dbReference type="KEGG" id="prv:G7070_15330"/>
<dbReference type="Pfam" id="PF14013">
    <property type="entry name" value="MT0933_antitox"/>
    <property type="match status" value="1"/>
</dbReference>
<evidence type="ECO:0000313" key="3">
    <source>
        <dbReference type="Proteomes" id="UP000501058"/>
    </source>
</evidence>
<dbReference type="RefSeq" id="WP_166234451.1">
    <property type="nucleotide sequence ID" value="NZ_CP049865.1"/>
</dbReference>
<organism evidence="2 3">
    <name type="scientific">Propioniciclava coleopterorum</name>
    <dbReference type="NCBI Taxonomy" id="2714937"/>
    <lineage>
        <taxon>Bacteria</taxon>
        <taxon>Bacillati</taxon>
        <taxon>Actinomycetota</taxon>
        <taxon>Actinomycetes</taxon>
        <taxon>Propionibacteriales</taxon>
        <taxon>Propionibacteriaceae</taxon>
        <taxon>Propioniciclava</taxon>
    </lineage>
</organism>
<protein>
    <submittedName>
        <fullName evidence="2">Antitoxin</fullName>
    </submittedName>
</protein>
<dbReference type="EMBL" id="CP049865">
    <property type="protein sequence ID" value="QIK73382.1"/>
    <property type="molecule type" value="Genomic_DNA"/>
</dbReference>
<dbReference type="AlphaFoldDB" id="A0A6G7Y987"/>
<reference evidence="2 3" key="1">
    <citation type="submission" date="2020-03" db="EMBL/GenBank/DDBJ databases">
        <title>Propioniciclava sp. nov., isolated from Hydrophilus acuminatus.</title>
        <authorList>
            <person name="Hyun D.-W."/>
            <person name="Bae J.-W."/>
        </authorList>
    </citation>
    <scope>NUCLEOTIDE SEQUENCE [LARGE SCALE GENOMIC DNA]</scope>
    <source>
        <strain evidence="2 3">HDW11</strain>
    </source>
</reference>
<dbReference type="InterPro" id="IPR028037">
    <property type="entry name" value="Antitoxin_Rv0909/MT0933"/>
</dbReference>